<feature type="transmembrane region" description="Helical" evidence="1">
    <location>
        <begin position="62"/>
        <end position="81"/>
    </location>
</feature>
<protein>
    <submittedName>
        <fullName evidence="2">Uncharacterized protein</fullName>
    </submittedName>
</protein>
<accession>A0AAD3XX94</accession>
<dbReference type="AlphaFoldDB" id="A0AAD3XX94"/>
<evidence type="ECO:0000313" key="3">
    <source>
        <dbReference type="Proteomes" id="UP001279734"/>
    </source>
</evidence>
<organism evidence="2 3">
    <name type="scientific">Nepenthes gracilis</name>
    <name type="common">Slender pitcher plant</name>
    <dbReference type="NCBI Taxonomy" id="150966"/>
    <lineage>
        <taxon>Eukaryota</taxon>
        <taxon>Viridiplantae</taxon>
        <taxon>Streptophyta</taxon>
        <taxon>Embryophyta</taxon>
        <taxon>Tracheophyta</taxon>
        <taxon>Spermatophyta</taxon>
        <taxon>Magnoliopsida</taxon>
        <taxon>eudicotyledons</taxon>
        <taxon>Gunneridae</taxon>
        <taxon>Pentapetalae</taxon>
        <taxon>Caryophyllales</taxon>
        <taxon>Nepenthaceae</taxon>
        <taxon>Nepenthes</taxon>
    </lineage>
</organism>
<sequence>MQLLIVSLGVVWENPSDADVSTVRASVGSCYLKYWLENEVTGCHICCAYCRLDLTACWKLMAYYWLLLFVYRFLAIFASGYQSSVRDCCEVGADVEAVREINIHIGVSAARLTSFHASQTPQQEKTSSLPQQKQRPAQQTNGAAMLVQQFSNIHQQKQRPAQQPNGEQCPASVNAPGVRPVSLLVGDGGLNLFAIAALPMMASLPDWGHNMDSMMVFDSGNRRFVVPWGPGLFCFSLLLCFH</sequence>
<dbReference type="Proteomes" id="UP001279734">
    <property type="component" value="Unassembled WGS sequence"/>
</dbReference>
<keyword evidence="1" id="KW-0812">Transmembrane</keyword>
<keyword evidence="3" id="KW-1185">Reference proteome</keyword>
<dbReference type="EMBL" id="BSYO01000021">
    <property type="protein sequence ID" value="GMH19829.1"/>
    <property type="molecule type" value="Genomic_DNA"/>
</dbReference>
<keyword evidence="1" id="KW-1133">Transmembrane helix</keyword>
<reference evidence="2" key="1">
    <citation type="submission" date="2023-05" db="EMBL/GenBank/DDBJ databases">
        <title>Nepenthes gracilis genome sequencing.</title>
        <authorList>
            <person name="Fukushima K."/>
        </authorList>
    </citation>
    <scope>NUCLEOTIDE SEQUENCE</scope>
    <source>
        <strain evidence="2">SING2019-196</strain>
    </source>
</reference>
<gene>
    <name evidence="2" type="ORF">Nepgr_021670</name>
</gene>
<feature type="transmembrane region" description="Helical" evidence="1">
    <location>
        <begin position="224"/>
        <end position="241"/>
    </location>
</feature>
<evidence type="ECO:0000256" key="1">
    <source>
        <dbReference type="SAM" id="Phobius"/>
    </source>
</evidence>
<proteinExistence type="predicted"/>
<comment type="caution">
    <text evidence="2">The sequence shown here is derived from an EMBL/GenBank/DDBJ whole genome shotgun (WGS) entry which is preliminary data.</text>
</comment>
<name>A0AAD3XX94_NEPGR</name>
<feature type="transmembrane region" description="Helical" evidence="1">
    <location>
        <begin position="181"/>
        <end position="204"/>
    </location>
</feature>
<evidence type="ECO:0000313" key="2">
    <source>
        <dbReference type="EMBL" id="GMH19829.1"/>
    </source>
</evidence>
<keyword evidence="1" id="KW-0472">Membrane</keyword>